<evidence type="ECO:0000256" key="1">
    <source>
        <dbReference type="ARBA" id="ARBA00022833"/>
    </source>
</evidence>
<dbReference type="PANTHER" id="PTHR12993">
    <property type="entry name" value="N-ACETYLGLUCOSAMINYL-PHOSPHATIDYLINOSITOL DE-N-ACETYLASE-RELATED"/>
    <property type="match status" value="1"/>
</dbReference>
<dbReference type="InterPro" id="IPR024078">
    <property type="entry name" value="LmbE-like_dom_sf"/>
</dbReference>
<evidence type="ECO:0000313" key="2">
    <source>
        <dbReference type="EMBL" id="GAA2203077.1"/>
    </source>
</evidence>
<comment type="caution">
    <text evidence="2">The sequence shown here is derived from an EMBL/GenBank/DDBJ whole genome shotgun (WGS) entry which is preliminary data.</text>
</comment>
<proteinExistence type="predicted"/>
<dbReference type="InterPro" id="IPR003737">
    <property type="entry name" value="GlcNAc_PI_deacetylase-related"/>
</dbReference>
<protein>
    <submittedName>
        <fullName evidence="2">PIG-L family deacetylase</fullName>
    </submittedName>
</protein>
<keyword evidence="1" id="KW-0862">Zinc</keyword>
<name>A0ABN3C1N4_9MICC</name>
<dbReference type="EMBL" id="BAAAQW010000013">
    <property type="protein sequence ID" value="GAA2203077.1"/>
    <property type="molecule type" value="Genomic_DNA"/>
</dbReference>
<accession>A0ABN3C1N4</accession>
<organism evidence="2 3">
    <name type="scientific">Sinomonas flava</name>
    <dbReference type="NCBI Taxonomy" id="496857"/>
    <lineage>
        <taxon>Bacteria</taxon>
        <taxon>Bacillati</taxon>
        <taxon>Actinomycetota</taxon>
        <taxon>Actinomycetes</taxon>
        <taxon>Micrococcales</taxon>
        <taxon>Micrococcaceae</taxon>
        <taxon>Sinomonas</taxon>
    </lineage>
</organism>
<dbReference type="PANTHER" id="PTHR12993:SF11">
    <property type="entry name" value="N-ACETYLGLUCOSAMINYL-PHOSPHATIDYLINOSITOL DE-N-ACETYLASE"/>
    <property type="match status" value="1"/>
</dbReference>
<reference evidence="2 3" key="1">
    <citation type="journal article" date="2019" name="Int. J. Syst. Evol. Microbiol.">
        <title>The Global Catalogue of Microorganisms (GCM) 10K type strain sequencing project: providing services to taxonomists for standard genome sequencing and annotation.</title>
        <authorList>
            <consortium name="The Broad Institute Genomics Platform"/>
            <consortium name="The Broad Institute Genome Sequencing Center for Infectious Disease"/>
            <person name="Wu L."/>
            <person name="Ma J."/>
        </authorList>
    </citation>
    <scope>NUCLEOTIDE SEQUENCE [LARGE SCALE GENOMIC DNA]</scope>
    <source>
        <strain evidence="2 3">JCM 16034</strain>
    </source>
</reference>
<dbReference type="RefSeq" id="WP_344301014.1">
    <property type="nucleotide sequence ID" value="NZ_BAAAQW010000013.1"/>
</dbReference>
<sequence length="262" mass="28897">MQSRTLMVVVAHPDDDAYGIAGSIALHGDEPAFRFVLVHATDGAAGQIAPGVDATPSTLGSVRREEDRRAWLAHGREPDRHEWLEYDDGRVADADPSDLALRIRAIMAEERPDVVYTFGPDGITGHPDHIAVGQAADAAFLGLASDGGPGFRRLLHWAVKHSSWLTMNRARLRLGLPPWDPKEVYHFRGVPDDLIDMRVDTRTVAGRVVAGVVEHRSQQLSLMAPPAGLDAWHSIAAREYFVQAWPPRERGMPMLRDIFEGL</sequence>
<keyword evidence="3" id="KW-1185">Reference proteome</keyword>
<dbReference type="Proteomes" id="UP001500432">
    <property type="component" value="Unassembled WGS sequence"/>
</dbReference>
<gene>
    <name evidence="2" type="ORF">GCM10009849_34020</name>
</gene>
<dbReference type="SUPFAM" id="SSF102588">
    <property type="entry name" value="LmbE-like"/>
    <property type="match status" value="1"/>
</dbReference>
<dbReference type="Gene3D" id="3.40.50.10320">
    <property type="entry name" value="LmbE-like"/>
    <property type="match status" value="1"/>
</dbReference>
<evidence type="ECO:0000313" key="3">
    <source>
        <dbReference type="Proteomes" id="UP001500432"/>
    </source>
</evidence>
<dbReference type="Pfam" id="PF02585">
    <property type="entry name" value="PIG-L"/>
    <property type="match status" value="1"/>
</dbReference>